<evidence type="ECO:0000313" key="1">
    <source>
        <dbReference type="EMBL" id="WAH41020.1"/>
    </source>
</evidence>
<reference evidence="1" key="1">
    <citation type="submission" date="2022-08" db="EMBL/GenBank/DDBJ databases">
        <title>Alicyclobacillus fastidiosus DSM 17978, complete genome.</title>
        <authorList>
            <person name="Wang Q."/>
            <person name="Cai R."/>
            <person name="Wang Z."/>
        </authorList>
    </citation>
    <scope>NUCLEOTIDE SEQUENCE</scope>
    <source>
        <strain evidence="1">DSM 17978</strain>
    </source>
</reference>
<name>A0ABY6ZE62_9BACL</name>
<dbReference type="Proteomes" id="UP001164761">
    <property type="component" value="Chromosome"/>
</dbReference>
<protein>
    <recommendedName>
        <fullName evidence="3">Methyl-accepting chemotaxis protein</fullName>
    </recommendedName>
</protein>
<dbReference type="EMBL" id="CP104067">
    <property type="protein sequence ID" value="WAH41020.1"/>
    <property type="molecule type" value="Genomic_DNA"/>
</dbReference>
<evidence type="ECO:0008006" key="3">
    <source>
        <dbReference type="Google" id="ProtNLM"/>
    </source>
</evidence>
<keyword evidence="2" id="KW-1185">Reference proteome</keyword>
<gene>
    <name evidence="1" type="ORF">NZD89_22455</name>
</gene>
<organism evidence="1 2">
    <name type="scientific">Alicyclobacillus fastidiosus</name>
    <dbReference type="NCBI Taxonomy" id="392011"/>
    <lineage>
        <taxon>Bacteria</taxon>
        <taxon>Bacillati</taxon>
        <taxon>Bacillota</taxon>
        <taxon>Bacilli</taxon>
        <taxon>Bacillales</taxon>
        <taxon>Alicyclobacillaceae</taxon>
        <taxon>Alicyclobacillus</taxon>
    </lineage>
</organism>
<sequence length="173" mass="18272">MKLSWMGMVKVAIPVLVIALGVNGLVDVRLQRDMAAKTTKLTQQVREAKALSAQLHGGLRGLPTLKSETVEMQSSLVSVQGAAANMAAGLSTLATTVAGIHQTVTAIHTGVQASNQQINAIQTSETHILATLQQLSAVNNQIVEQLGSMVSDEQQIDANLTQMNEKTAVLPSH</sequence>
<evidence type="ECO:0000313" key="2">
    <source>
        <dbReference type="Proteomes" id="UP001164761"/>
    </source>
</evidence>
<accession>A0ABY6ZE62</accession>
<dbReference type="RefSeq" id="WP_268004921.1">
    <property type="nucleotide sequence ID" value="NZ_BSUT01000001.1"/>
</dbReference>
<proteinExistence type="predicted"/>